<gene>
    <name evidence="2" type="ORF">BCON_0133g00300</name>
</gene>
<dbReference type="Proteomes" id="UP000297527">
    <property type="component" value="Unassembled WGS sequence"/>
</dbReference>
<keyword evidence="3" id="KW-1185">Reference proteome</keyword>
<protein>
    <submittedName>
        <fullName evidence="2">Uncharacterized protein</fullName>
    </submittedName>
</protein>
<proteinExistence type="predicted"/>
<reference evidence="2 3" key="1">
    <citation type="submission" date="2017-12" db="EMBL/GenBank/DDBJ databases">
        <title>Comparative genomics of Botrytis spp.</title>
        <authorList>
            <person name="Valero-Jimenez C.A."/>
            <person name="Tapia P."/>
            <person name="Veloso J."/>
            <person name="Silva-Moreno E."/>
            <person name="Staats M."/>
            <person name="Valdes J.H."/>
            <person name="Van Kan J.A.L."/>
        </authorList>
    </citation>
    <scope>NUCLEOTIDE SEQUENCE [LARGE SCALE GENOMIC DNA]</scope>
    <source>
        <strain evidence="2 3">MUCL11595</strain>
    </source>
</reference>
<evidence type="ECO:0000313" key="2">
    <source>
        <dbReference type="EMBL" id="TGO52885.1"/>
    </source>
</evidence>
<feature type="region of interest" description="Disordered" evidence="1">
    <location>
        <begin position="24"/>
        <end position="48"/>
    </location>
</feature>
<sequence length="120" mass="13291">MYLLDLNNALHTGFCTDAEIGVSTKSSTDVPRMPPLLGPAVTSDPLTPKKSKSTIVLIAKEKIMKERARDAPIGEMSRTSTAAVWEPVLSSRATPKVISGLKEKMTNMRSRLRFKDKRYL</sequence>
<comment type="caution">
    <text evidence="2">The sequence shown here is derived from an EMBL/GenBank/DDBJ whole genome shotgun (WGS) entry which is preliminary data.</text>
</comment>
<dbReference type="EMBL" id="PQXN01000133">
    <property type="protein sequence ID" value="TGO52885.1"/>
    <property type="molecule type" value="Genomic_DNA"/>
</dbReference>
<name>A0A4Z1HV62_9HELO</name>
<dbReference type="AlphaFoldDB" id="A0A4Z1HV62"/>
<evidence type="ECO:0000256" key="1">
    <source>
        <dbReference type="SAM" id="MobiDB-lite"/>
    </source>
</evidence>
<organism evidence="2 3">
    <name type="scientific">Botryotinia convoluta</name>
    <dbReference type="NCBI Taxonomy" id="54673"/>
    <lineage>
        <taxon>Eukaryota</taxon>
        <taxon>Fungi</taxon>
        <taxon>Dikarya</taxon>
        <taxon>Ascomycota</taxon>
        <taxon>Pezizomycotina</taxon>
        <taxon>Leotiomycetes</taxon>
        <taxon>Helotiales</taxon>
        <taxon>Sclerotiniaceae</taxon>
        <taxon>Botryotinia</taxon>
    </lineage>
</organism>
<evidence type="ECO:0000313" key="3">
    <source>
        <dbReference type="Proteomes" id="UP000297527"/>
    </source>
</evidence>
<accession>A0A4Z1HV62</accession>